<dbReference type="EMBL" id="JFHK01000002">
    <property type="protein sequence ID" value="OAA31934.1"/>
    <property type="molecule type" value="Genomic_DNA"/>
</dbReference>
<evidence type="ECO:0000313" key="1">
    <source>
        <dbReference type="EMBL" id="OAA31934.1"/>
    </source>
</evidence>
<organism evidence="1 2">
    <name type="scientific">Kosmotoga arenicorallina S304</name>
    <dbReference type="NCBI Taxonomy" id="1453497"/>
    <lineage>
        <taxon>Bacteria</taxon>
        <taxon>Thermotogati</taxon>
        <taxon>Thermotogota</taxon>
        <taxon>Thermotogae</taxon>
        <taxon>Kosmotogales</taxon>
        <taxon>Kosmotogaceae</taxon>
        <taxon>Kosmotoga</taxon>
    </lineage>
</organism>
<dbReference type="OrthoDB" id="9822004at2"/>
<comment type="caution">
    <text evidence="1">The sequence shown here is derived from an EMBL/GenBank/DDBJ whole genome shotgun (WGS) entry which is preliminary data.</text>
</comment>
<dbReference type="RefSeq" id="WP_068345647.1">
    <property type="nucleotide sequence ID" value="NZ_JFHK01000002.1"/>
</dbReference>
<gene>
    <name evidence="1" type="ORF">AT15_03665</name>
</gene>
<reference evidence="1 2" key="1">
    <citation type="submission" date="2014-02" db="EMBL/GenBank/DDBJ databases">
        <title>Kosmotoga genome sequencing.</title>
        <authorList>
            <person name="Pollo S.M."/>
            <person name="Charchuk R."/>
            <person name="Nesbo C.L."/>
        </authorList>
    </citation>
    <scope>NUCLEOTIDE SEQUENCE [LARGE SCALE GENOMIC DNA]</scope>
    <source>
        <strain evidence="1 2">S304</strain>
    </source>
</reference>
<proteinExistence type="predicted"/>
<name>A0A182C830_9BACT</name>
<protein>
    <submittedName>
        <fullName evidence="1">Uncharacterized protein</fullName>
    </submittedName>
</protein>
<evidence type="ECO:0000313" key="2">
    <source>
        <dbReference type="Proteomes" id="UP000077339"/>
    </source>
</evidence>
<dbReference type="AlphaFoldDB" id="A0A182C830"/>
<keyword evidence="2" id="KW-1185">Reference proteome</keyword>
<dbReference type="Proteomes" id="UP000077339">
    <property type="component" value="Unassembled WGS sequence"/>
</dbReference>
<dbReference type="PATRIC" id="fig|1453497.3.peg.724"/>
<sequence>MYEGEILEPNRERGIFVNSCKRLALFSLLMLVLIALSSCALTGDELKPDKDHSIVRFVVKNPKYSTRFSQMAIPSDTESFGIVAKESGSGTLIKSSKAFGTEEYLTMEMKLPGDRVYSFYFMGIDSNDSLTCMNFLKNIYLLSGEATSLSVSMIPIEKSIFPTDASLANVLFKEPKYSYEEPKYVDWTRAYYYFTFTATDLGTFFEDLSSEDHYYTKYSFDLWNGKEFYLTSNYYWRDYESNYSYSYISKIDSNTVQAQVPVYFPIKYHDDGTPYPYTDGTFSFYSPNNFGGLGAGLYNSVNFSELNAEITIVIE</sequence>
<accession>A0A182C830</accession>